<evidence type="ECO:0000256" key="5">
    <source>
        <dbReference type="ARBA" id="ARBA00038405"/>
    </source>
</evidence>
<feature type="domain" description="Reverse transcriptase" evidence="6">
    <location>
        <begin position="463"/>
        <end position="693"/>
    </location>
</feature>
<dbReference type="FunFam" id="1.50.10.130:FF:000001">
    <property type="entry name" value="Isoprene synthase, chloroplastic"/>
    <property type="match status" value="1"/>
</dbReference>
<dbReference type="InterPro" id="IPR005630">
    <property type="entry name" value="Terpene_synthase_metal-bd"/>
</dbReference>
<dbReference type="PROSITE" id="PS50878">
    <property type="entry name" value="RT_POL"/>
    <property type="match status" value="1"/>
</dbReference>
<dbReference type="Gene3D" id="1.50.10.130">
    <property type="entry name" value="Terpene synthase, N-terminal domain"/>
    <property type="match status" value="1"/>
</dbReference>
<dbReference type="SUPFAM" id="SSF48576">
    <property type="entry name" value="Terpenoid synthases"/>
    <property type="match status" value="2"/>
</dbReference>
<evidence type="ECO:0000256" key="1">
    <source>
        <dbReference type="ARBA" id="ARBA00001936"/>
    </source>
</evidence>
<dbReference type="GO" id="GO:0003964">
    <property type="term" value="F:RNA-directed DNA polymerase activity"/>
    <property type="evidence" value="ECO:0007669"/>
    <property type="project" value="UniProtKB-KW"/>
</dbReference>
<dbReference type="Gene3D" id="1.10.600.10">
    <property type="entry name" value="Farnesyl Diphosphate Synthase"/>
    <property type="match status" value="2"/>
</dbReference>
<dbReference type="InterPro" id="IPR050148">
    <property type="entry name" value="Terpene_synthase-like"/>
</dbReference>
<dbReference type="SUPFAM" id="SSF56672">
    <property type="entry name" value="DNA/RNA polymerases"/>
    <property type="match status" value="1"/>
</dbReference>
<dbReference type="CDD" id="cd00684">
    <property type="entry name" value="Terpene_cyclase_plant_C1"/>
    <property type="match status" value="1"/>
</dbReference>
<evidence type="ECO:0000256" key="3">
    <source>
        <dbReference type="ARBA" id="ARBA00022842"/>
    </source>
</evidence>
<keyword evidence="3" id="KW-0460">Magnesium</keyword>
<evidence type="ECO:0000313" key="7">
    <source>
        <dbReference type="EMBL" id="BAB01344.1"/>
    </source>
</evidence>
<dbReference type="InterPro" id="IPR036965">
    <property type="entry name" value="Terpene_synth_N_sf"/>
</dbReference>
<keyword evidence="7" id="KW-0808">Transferase</keyword>
<dbReference type="GO" id="GO:0000287">
    <property type="term" value="F:magnesium ion binding"/>
    <property type="evidence" value="ECO:0007669"/>
    <property type="project" value="InterPro"/>
</dbReference>
<comment type="similarity">
    <text evidence="5">Belongs to the terpene synthase family. Tpsa subfamily.</text>
</comment>
<dbReference type="AlphaFoldDB" id="Q9LRQ9"/>
<dbReference type="Pfam" id="PF01397">
    <property type="entry name" value="Terpene_synth"/>
    <property type="match status" value="1"/>
</dbReference>
<keyword evidence="2" id="KW-0479">Metal-binding</keyword>
<proteinExistence type="inferred from homology"/>
<organism evidence="7">
    <name type="scientific">Arabidopsis thaliana</name>
    <name type="common">Mouse-ear cress</name>
    <dbReference type="NCBI Taxonomy" id="3702"/>
    <lineage>
        <taxon>Eukaryota</taxon>
        <taxon>Viridiplantae</taxon>
        <taxon>Streptophyta</taxon>
        <taxon>Embryophyta</taxon>
        <taxon>Tracheophyta</taxon>
        <taxon>Spermatophyta</taxon>
        <taxon>Magnoliopsida</taxon>
        <taxon>eudicotyledons</taxon>
        <taxon>Gunneridae</taxon>
        <taxon>Pentapetalae</taxon>
        <taxon>rosids</taxon>
        <taxon>malvids</taxon>
        <taxon>Brassicales</taxon>
        <taxon>Brassicaceae</taxon>
        <taxon>Camelineae</taxon>
        <taxon>Arabidopsis</taxon>
    </lineage>
</organism>
<dbReference type="InterPro" id="IPR000477">
    <property type="entry name" value="RT_dom"/>
</dbReference>
<dbReference type="InterPro" id="IPR001906">
    <property type="entry name" value="Terpene_synth_N"/>
</dbReference>
<dbReference type="CDD" id="cd01650">
    <property type="entry name" value="RT_nLTR_like"/>
    <property type="match status" value="1"/>
</dbReference>
<dbReference type="Pfam" id="PF00078">
    <property type="entry name" value="RVT_1"/>
    <property type="match status" value="2"/>
</dbReference>
<keyword evidence="7" id="KW-0695">RNA-directed DNA polymerase</keyword>
<dbReference type="EMBL" id="AB023038">
    <property type="protein sequence ID" value="BAB01344.1"/>
    <property type="status" value="JOINED"/>
    <property type="molecule type" value="Genomic_DNA"/>
</dbReference>
<dbReference type="Pfam" id="PF03936">
    <property type="entry name" value="Terpene_synth_C"/>
    <property type="match status" value="2"/>
</dbReference>
<keyword evidence="4" id="KW-0456">Lyase</keyword>
<dbReference type="SUPFAM" id="SSF48239">
    <property type="entry name" value="Terpenoid cyclases/Protein prenyltransferases"/>
    <property type="match status" value="1"/>
</dbReference>
<evidence type="ECO:0000256" key="2">
    <source>
        <dbReference type="ARBA" id="ARBA00022723"/>
    </source>
</evidence>
<accession>Q9LRQ9</accession>
<dbReference type="PANTHER" id="PTHR31225:SF93">
    <property type="entry name" value="ALPHA-HUMULENE_(-)-(E)-BETA-CARYOPHYLLENE SYNTHASE"/>
    <property type="match status" value="1"/>
</dbReference>
<dbReference type="InterPro" id="IPR008949">
    <property type="entry name" value="Isoprenoid_synthase_dom_sf"/>
</dbReference>
<evidence type="ECO:0000259" key="6">
    <source>
        <dbReference type="PROSITE" id="PS50878"/>
    </source>
</evidence>
<evidence type="ECO:0000256" key="4">
    <source>
        <dbReference type="ARBA" id="ARBA00023239"/>
    </source>
</evidence>
<dbReference type="GO" id="GO:0010333">
    <property type="term" value="F:terpene synthase activity"/>
    <property type="evidence" value="ECO:0007669"/>
    <property type="project" value="InterPro"/>
</dbReference>
<reference evidence="7" key="1">
    <citation type="journal article" date="2000" name="DNA Res.">
        <title>Structural analysis of Arabidopsis thaliana chromosome 3. I. Sequence features of the regions of 4,504,864 bp covered by sixty P1 and TAC clones.</title>
        <authorList>
            <person name="Sato S."/>
            <person name="Nakamura Y."/>
            <person name="Kaneko T."/>
            <person name="Katoh T."/>
            <person name="Asamizu E."/>
            <person name="Tabata S."/>
        </authorList>
    </citation>
    <scope>NUCLEOTIDE SEQUENCE [LARGE SCALE GENOMIC DNA]</scope>
</reference>
<dbReference type="ExpressionAtlas" id="Q9LRQ9">
    <property type="expression patterns" value="baseline and differential"/>
</dbReference>
<name>Q9LRQ9_ARATH</name>
<reference key="2">
    <citation type="journal article" date="2000" name="Nature">
        <title>Sequence and analysis of chromosome 3 of the plant Arabidopsis thaliana.</title>
        <authorList>
            <consortium name="European Union Chromosome 3 Arabidopsis Sequencing Consortium"/>
            <consortium name="Institute for Genomic Research"/>
            <consortium name="Kazusa DNA Research Institute"/>
            <person name="Salanoubat M."/>
            <person name="Lemcke K."/>
            <person name="Rieger M."/>
            <person name="Ansorge W."/>
            <person name="Unseld M."/>
            <person name="Fartmann B."/>
            <person name="Valle G."/>
            <person name="Blocker H."/>
            <person name="Perez-Alonso M."/>
            <person name="Obermaier B."/>
            <person name="Delseny M."/>
            <person name="Boutry M."/>
            <person name="Grivell L.A."/>
            <person name="Mache R."/>
            <person name="Puigdomenech P."/>
            <person name="De Simone V."/>
            <person name="Choisne N."/>
            <person name="Artiguenave F."/>
            <person name="Robert C."/>
            <person name="Brottier P."/>
            <person name="Wincker P."/>
            <person name="Cattolico L."/>
            <person name="Weissenbach J."/>
            <person name="Saurin W."/>
            <person name="Quetier F."/>
            <person name="Schafer M."/>
            <person name="Muller-Auer S."/>
            <person name="Gabel C."/>
            <person name="Fuchs M."/>
            <person name="Benes V."/>
            <person name="Wurmbach E."/>
            <person name="Drzonek H."/>
            <person name="Erfle H."/>
            <person name="Jordan N."/>
            <person name="Bangert S."/>
            <person name="Wiedelmann R."/>
            <person name="Kranz H."/>
            <person name="Voss H."/>
            <person name="Holland R."/>
            <person name="Brandt P."/>
            <person name="Nyakatura G."/>
            <person name="Vezzi A."/>
            <person name="D'Angelo M."/>
            <person name="Pallavicini A."/>
            <person name="Toppo S."/>
            <person name="Simionati B."/>
            <person name="Conrad A."/>
            <person name="Hornischer K."/>
            <person name="Kauer G."/>
            <person name="Lohnert T.H."/>
            <person name="Nordsiek G."/>
            <person name="Reichelt J."/>
            <person name="Scharfe M."/>
            <person name="Schon O."/>
            <person name="Bargues M."/>
            <person name="Terol J."/>
            <person name="Climent J."/>
            <person name="Navarro P."/>
            <person name="Collado C."/>
            <person name="Perez-Perez A."/>
            <person name="Ottenwalder B."/>
            <person name="Duchemin D."/>
            <person name="Cooke R."/>
            <person name="Laudie M."/>
            <person name="Berger-Llauro C."/>
            <person name="Purnelle B."/>
            <person name="Masuy D."/>
            <person name="de Haan M."/>
            <person name="Maarse A.C."/>
            <person name="Alcaraz J.P."/>
            <person name="Cottet A."/>
            <person name="Casacuberta E."/>
            <person name="Monfort A."/>
            <person name="Argiriou A."/>
            <person name="flores M."/>
            <person name="Liguori R."/>
            <person name="Vitale D."/>
            <person name="Mannhaupt G."/>
            <person name="Haase D."/>
            <person name="Schoof H."/>
            <person name="Rudd S."/>
            <person name="Zaccaria P."/>
            <person name="Mewes H.W."/>
            <person name="Mayer K.F."/>
            <person name="Kaul S."/>
            <person name="Town C.D."/>
            <person name="Koo H.L."/>
            <person name="Tallon L.J."/>
            <person name="Jenkins J."/>
            <person name="Rooney T."/>
            <person name="Rizzo M."/>
            <person name="Walts A."/>
            <person name="Utterback T."/>
            <person name="Fujii C.Y."/>
            <person name="Shea T.P."/>
            <person name="Creasy T.H."/>
            <person name="Haas B."/>
            <person name="Maiti R."/>
            <person name="Wu D."/>
            <person name="Peterson J."/>
            <person name="Van Aken S."/>
            <person name="Pai G."/>
            <person name="Militscher J."/>
            <person name="Sellers P."/>
            <person name="Gill J.E."/>
            <person name="Feldblyum T.V."/>
            <person name="Preuss D."/>
            <person name="Lin X."/>
            <person name="Nierman W.C."/>
            <person name="Salzberg S.L."/>
            <person name="White O."/>
            <person name="Venter J.C."/>
            <person name="Fraser C.M."/>
            <person name="Kaneko T."/>
            <person name="Nakamura Y."/>
            <person name="Sato S."/>
            <person name="Kato T."/>
            <person name="Asamizu E."/>
            <person name="Sasamoto S."/>
            <person name="Kimura T."/>
            <person name="Idesawa K."/>
            <person name="Kawashima K."/>
            <person name="Kishida Y."/>
            <person name="Kiyokawa C."/>
            <person name="Kohara M."/>
            <person name="Matsumoto M."/>
            <person name="Matsuno A."/>
            <person name="Muraki A."/>
            <person name="Nakayama S."/>
            <person name="Nakazaki N."/>
            <person name="Shinpo S."/>
            <person name="Takeuchi C."/>
            <person name="Wada T."/>
            <person name="Watanabe A."/>
            <person name="Yamada M."/>
            <person name="Yasuda M."/>
            <person name="Tabata S."/>
        </authorList>
    </citation>
    <scope>NUCLEOTIDE SEQUENCE [LARGE SCALE GENOMIC DNA]</scope>
    <source>
        <strain>cv. Columbia</strain>
    </source>
</reference>
<dbReference type="EMBL" id="AB028617">
    <property type="protein sequence ID" value="BAB01344.1"/>
    <property type="molecule type" value="Genomic_DNA"/>
</dbReference>
<dbReference type="GO" id="GO:0016102">
    <property type="term" value="P:diterpenoid biosynthetic process"/>
    <property type="evidence" value="ECO:0007669"/>
    <property type="project" value="InterPro"/>
</dbReference>
<dbReference type="PANTHER" id="PTHR31225">
    <property type="entry name" value="OS04G0344100 PROTEIN-RELATED"/>
    <property type="match status" value="1"/>
</dbReference>
<dbReference type="InterPro" id="IPR043502">
    <property type="entry name" value="DNA/RNA_pol_sf"/>
</dbReference>
<dbReference type="InterPro" id="IPR008930">
    <property type="entry name" value="Terpenoid_cyclase/PrenylTrfase"/>
</dbReference>
<keyword evidence="7" id="KW-0548">Nucleotidyltransferase</keyword>
<protein>
    <submittedName>
        <fullName evidence="7">Reverse transcriptase-like protein</fullName>
    </submittedName>
</protein>
<sequence length="1115" mass="128726">MEATRMGFGHRTLFHLHKSPLCLKNNLSLFPRRLLHSHTLSWSPTKQNLFVVRSNDLEGSRPSTHFSPSLWGDHFLSVSLNITEFKELEKEIETTKPLVRDMLISSHSSDKEKIRLIHLLISLGISYHFDKEIREILKQSFIKLEDIIVGEDDLETISNIFEVFRFYGHKMSCDAFDRFRGDDGRFKEHLARDVKGMLQLFEVAHLGTPSEVIMDEALSFTRYHLESLASNSASSASPHLLKQIQNSLYAPRYCNIEVLVAREYISYYEQEDGHDQILLKFAKLNFNFCQFHYIQELKTLTKWWKNLDLASKLPYIRDRLVECHLASVAAYFEPQYSLARIIVTKIMMMVVVVDDTYDASSATLPEVTALTECLQMWNIGVSDELPDYLRIVLGSLFEVIGEIEREMRPKGRSYGVKQSTEKLKILVKAYLEIAKWARTGHVSTFDEYMKVGYISGAMDDFAAYSFIGFLPKGVNSTILALIPKKKESKEMRDYRPISCCNVLYKVISKIIANRLKRILPKFISGNQSAFVKDRLLIENVLLATELVKDYHKTSFSVQVNGELAGYFRSARGIRQGCALSPYLFVISMEVLSKMLDQAAGAKRFGFHPKCKNLGLTHLCFADDLMILTDGKVRSVDGIVEVMNLFAKRSGLKINMEKTTLYTAGVSDHNRHMMISRYPFGLAQLPVRYLGLPLVTKRLTKEDLSPLFEQIRNRIGTWTSRYLSFAGRLNLISSVLWSTMNFWMSAFRLPSACLKEINSICSAFLWSGPELNRRKAKVSWDDICKPKQGGLGLRSLTEANVVSVLKLIWRVTSNDDSLWVKWSKMNLLKQESFWSLKPNSSLGSWMWKKMLKYRETAKPFSRVEVNNGARTSFWFDNWSGMGHLMDVTGQRGQIDLGISRNKTVAEAWSNRRRRKHRTEQLNDIEAALNQKYQTRILLREDAALWRAIWTAIAKNVLQHRFSTDWQTIVNYISETQTDRIRSFLSRYIFQLTVHTVWKERNDRRHVFRLGNDVGSYETEMSRGELANGINCYMKQYGVTKEEASQELLKMYSDNKKMVMEQFMNTHDHVPRQVLLRCLNFVRLVDVMYIEGDGYSEPKGKTEHFMTSLFVHPIPLS</sequence>
<dbReference type="InterPro" id="IPR044814">
    <property type="entry name" value="Terpene_cyclase_plant_C1"/>
</dbReference>
<comment type="cofactor">
    <cofactor evidence="1">
        <name>Mn(2+)</name>
        <dbReference type="ChEBI" id="CHEBI:29035"/>
    </cofactor>
</comment>